<dbReference type="Gene3D" id="1.10.10.10">
    <property type="entry name" value="Winged helix-like DNA-binding domain superfamily/Winged helix DNA-binding domain"/>
    <property type="match status" value="1"/>
</dbReference>
<evidence type="ECO:0000256" key="3">
    <source>
        <dbReference type="ARBA" id="ARBA00023082"/>
    </source>
</evidence>
<evidence type="ECO:0000259" key="8">
    <source>
        <dbReference type="Pfam" id="PF08281"/>
    </source>
</evidence>
<dbReference type="Proteomes" id="UP001160550">
    <property type="component" value="Unassembled WGS sequence"/>
</dbReference>
<dbReference type="Pfam" id="PF04542">
    <property type="entry name" value="Sigma70_r2"/>
    <property type="match status" value="1"/>
</dbReference>
<proteinExistence type="inferred from homology"/>
<comment type="caution">
    <text evidence="9">The sequence shown here is derived from an EMBL/GenBank/DDBJ whole genome shotgun (WGS) entry which is preliminary data.</text>
</comment>
<dbReference type="InterPro" id="IPR013249">
    <property type="entry name" value="RNA_pol_sigma70_r4_t2"/>
</dbReference>
<evidence type="ECO:0000256" key="4">
    <source>
        <dbReference type="ARBA" id="ARBA00023125"/>
    </source>
</evidence>
<protein>
    <recommendedName>
        <fullName evidence="6">RNA polymerase sigma factor</fullName>
    </recommendedName>
</protein>
<organism evidence="9 10">
    <name type="scientific">Luteimonas composti</name>
    <dbReference type="NCBI Taxonomy" id="398257"/>
    <lineage>
        <taxon>Bacteria</taxon>
        <taxon>Pseudomonadati</taxon>
        <taxon>Pseudomonadota</taxon>
        <taxon>Gammaproteobacteria</taxon>
        <taxon>Lysobacterales</taxon>
        <taxon>Lysobacteraceae</taxon>
        <taxon>Luteimonas</taxon>
    </lineage>
</organism>
<evidence type="ECO:0000259" key="7">
    <source>
        <dbReference type="Pfam" id="PF04542"/>
    </source>
</evidence>
<evidence type="ECO:0000313" key="10">
    <source>
        <dbReference type="Proteomes" id="UP001160550"/>
    </source>
</evidence>
<dbReference type="CDD" id="cd06171">
    <property type="entry name" value="Sigma70_r4"/>
    <property type="match status" value="1"/>
</dbReference>
<dbReference type="Gene3D" id="1.10.1740.10">
    <property type="match status" value="1"/>
</dbReference>
<dbReference type="InterPro" id="IPR039425">
    <property type="entry name" value="RNA_pol_sigma-70-like"/>
</dbReference>
<dbReference type="NCBIfam" id="TIGR02937">
    <property type="entry name" value="sigma70-ECF"/>
    <property type="match status" value="1"/>
</dbReference>
<keyword evidence="4 6" id="KW-0238">DNA-binding</keyword>
<evidence type="ECO:0000256" key="1">
    <source>
        <dbReference type="ARBA" id="ARBA00010641"/>
    </source>
</evidence>
<gene>
    <name evidence="9" type="ORF">QF205_02555</name>
</gene>
<name>A0ABT6MNG4_9GAMM</name>
<keyword evidence="2 6" id="KW-0805">Transcription regulation</keyword>
<dbReference type="InterPro" id="IPR036388">
    <property type="entry name" value="WH-like_DNA-bd_sf"/>
</dbReference>
<keyword evidence="10" id="KW-1185">Reference proteome</keyword>
<sequence length="196" mass="20989">MDADPPTASPQAALPDWAAVMRRIAGGDALAFRCLHQHFAPRLHRYLLGLGAPAARVEDLVQESMLRAWRAARMFDPGRAGAATWLYRIARNVHIDSLRRGSAVVCGEELPEHLASALHEGGDGASAPEAYVDQLGLGRAIAALPPVQARLVRMSFLEARSHSEIASELGMPLGSVKSSLRRAFSRLQRGLGAAAA</sequence>
<dbReference type="PANTHER" id="PTHR43133:SF8">
    <property type="entry name" value="RNA POLYMERASE SIGMA FACTOR HI_1459-RELATED"/>
    <property type="match status" value="1"/>
</dbReference>
<dbReference type="InterPro" id="IPR007627">
    <property type="entry name" value="RNA_pol_sigma70_r2"/>
</dbReference>
<evidence type="ECO:0000256" key="2">
    <source>
        <dbReference type="ARBA" id="ARBA00023015"/>
    </source>
</evidence>
<reference evidence="9" key="1">
    <citation type="journal article" date="2007" name="Int. J. Syst. Evol. Microbiol.">
        <title>Luteimonas composti sp. nov., a moderately thermophilic bacterium isolated from food waste.</title>
        <authorList>
            <person name="Young C.C."/>
            <person name="Kampfer P."/>
            <person name="Chen W.M."/>
            <person name="Yen W.S."/>
            <person name="Arun A.B."/>
            <person name="Lai W.A."/>
            <person name="Shen F.T."/>
            <person name="Rekha P.D."/>
            <person name="Lin K.Y."/>
            <person name="Chou J.H."/>
        </authorList>
    </citation>
    <scope>NUCLEOTIDE SEQUENCE</scope>
    <source>
        <strain evidence="9">CC-YY355</strain>
    </source>
</reference>
<dbReference type="InterPro" id="IPR013325">
    <property type="entry name" value="RNA_pol_sigma_r2"/>
</dbReference>
<keyword evidence="5 6" id="KW-0804">Transcription</keyword>
<evidence type="ECO:0000313" key="9">
    <source>
        <dbReference type="EMBL" id="MDH7451959.1"/>
    </source>
</evidence>
<dbReference type="RefSeq" id="WP_280941161.1">
    <property type="nucleotide sequence ID" value="NZ_JARYGX010000007.1"/>
</dbReference>
<dbReference type="EMBL" id="JARYGX010000007">
    <property type="protein sequence ID" value="MDH7451959.1"/>
    <property type="molecule type" value="Genomic_DNA"/>
</dbReference>
<evidence type="ECO:0000256" key="6">
    <source>
        <dbReference type="RuleBase" id="RU000716"/>
    </source>
</evidence>
<accession>A0ABT6MNG4</accession>
<evidence type="ECO:0000256" key="5">
    <source>
        <dbReference type="ARBA" id="ARBA00023163"/>
    </source>
</evidence>
<dbReference type="PROSITE" id="PS01063">
    <property type="entry name" value="SIGMA70_ECF"/>
    <property type="match status" value="1"/>
</dbReference>
<comment type="similarity">
    <text evidence="1 6">Belongs to the sigma-70 factor family. ECF subfamily.</text>
</comment>
<dbReference type="InterPro" id="IPR013324">
    <property type="entry name" value="RNA_pol_sigma_r3/r4-like"/>
</dbReference>
<feature type="domain" description="RNA polymerase sigma-70 region 2" evidence="7">
    <location>
        <begin position="36"/>
        <end position="101"/>
    </location>
</feature>
<dbReference type="PANTHER" id="PTHR43133">
    <property type="entry name" value="RNA POLYMERASE ECF-TYPE SIGMA FACTO"/>
    <property type="match status" value="1"/>
</dbReference>
<feature type="domain" description="RNA polymerase sigma factor 70 region 4 type 2" evidence="8">
    <location>
        <begin position="137"/>
        <end position="187"/>
    </location>
</feature>
<dbReference type="InterPro" id="IPR014284">
    <property type="entry name" value="RNA_pol_sigma-70_dom"/>
</dbReference>
<dbReference type="InterPro" id="IPR000838">
    <property type="entry name" value="RNA_pol_sigma70_ECF_CS"/>
</dbReference>
<reference evidence="9" key="2">
    <citation type="submission" date="2023-04" db="EMBL/GenBank/DDBJ databases">
        <authorList>
            <person name="Sun J.-Q."/>
        </authorList>
    </citation>
    <scope>NUCLEOTIDE SEQUENCE</scope>
    <source>
        <strain evidence="9">CC-YY355</strain>
    </source>
</reference>
<dbReference type="SUPFAM" id="SSF88659">
    <property type="entry name" value="Sigma3 and sigma4 domains of RNA polymerase sigma factors"/>
    <property type="match status" value="1"/>
</dbReference>
<keyword evidence="3 6" id="KW-0731">Sigma factor</keyword>
<dbReference type="SUPFAM" id="SSF88946">
    <property type="entry name" value="Sigma2 domain of RNA polymerase sigma factors"/>
    <property type="match status" value="1"/>
</dbReference>
<dbReference type="Pfam" id="PF08281">
    <property type="entry name" value="Sigma70_r4_2"/>
    <property type="match status" value="1"/>
</dbReference>